<keyword evidence="4" id="KW-1185">Reference proteome</keyword>
<dbReference type="Pfam" id="PF24626">
    <property type="entry name" value="SH3_Tf2-1"/>
    <property type="match status" value="1"/>
</dbReference>
<dbReference type="Proteomes" id="UP000326396">
    <property type="component" value="Linkage Group LG14"/>
</dbReference>
<sequence length="175" mass="19658">MGYERGNDSGGSGTKRPGKEILVDILSGQDRDSRFTSRFSQSLQKSLGTLEPEYSLPSTNGQSKRTYHSSIGCAPFEALYGRKCRSSIYWTESVVCFGKRVKLAPRYIGPFEIAQRVGPVAYRLRLPDELSSVHDVFHVSNLKKCLTDESLIIPIDEVRVDAQFHFIEVPLEILD</sequence>
<dbReference type="EMBL" id="SZYD01000006">
    <property type="protein sequence ID" value="KAD5960613.1"/>
    <property type="molecule type" value="Genomic_DNA"/>
</dbReference>
<name>A0A5N6P740_9ASTR</name>
<evidence type="ECO:0000256" key="1">
    <source>
        <dbReference type="SAM" id="MobiDB-lite"/>
    </source>
</evidence>
<protein>
    <recommendedName>
        <fullName evidence="2">Tf2-1-like SH3-like domain-containing protein</fullName>
    </recommendedName>
</protein>
<organism evidence="3 4">
    <name type="scientific">Mikania micrantha</name>
    <name type="common">bitter vine</name>
    <dbReference type="NCBI Taxonomy" id="192012"/>
    <lineage>
        <taxon>Eukaryota</taxon>
        <taxon>Viridiplantae</taxon>
        <taxon>Streptophyta</taxon>
        <taxon>Embryophyta</taxon>
        <taxon>Tracheophyta</taxon>
        <taxon>Spermatophyta</taxon>
        <taxon>Magnoliopsida</taxon>
        <taxon>eudicotyledons</taxon>
        <taxon>Gunneridae</taxon>
        <taxon>Pentapetalae</taxon>
        <taxon>asterids</taxon>
        <taxon>campanulids</taxon>
        <taxon>Asterales</taxon>
        <taxon>Asteraceae</taxon>
        <taxon>Asteroideae</taxon>
        <taxon>Heliantheae alliance</taxon>
        <taxon>Eupatorieae</taxon>
        <taxon>Mikania</taxon>
    </lineage>
</organism>
<evidence type="ECO:0000313" key="4">
    <source>
        <dbReference type="Proteomes" id="UP000326396"/>
    </source>
</evidence>
<feature type="domain" description="Tf2-1-like SH3-like" evidence="2">
    <location>
        <begin position="95"/>
        <end position="145"/>
    </location>
</feature>
<feature type="region of interest" description="Disordered" evidence="1">
    <location>
        <begin position="1"/>
        <end position="20"/>
    </location>
</feature>
<dbReference type="AlphaFoldDB" id="A0A5N6P740"/>
<dbReference type="InterPro" id="IPR056924">
    <property type="entry name" value="SH3_Tf2-1"/>
</dbReference>
<accession>A0A5N6P740</accession>
<dbReference type="OrthoDB" id="115950at2759"/>
<proteinExistence type="predicted"/>
<dbReference type="PANTHER" id="PTHR46148">
    <property type="entry name" value="CHROMO DOMAIN-CONTAINING PROTEIN"/>
    <property type="match status" value="1"/>
</dbReference>
<evidence type="ECO:0000313" key="3">
    <source>
        <dbReference type="EMBL" id="KAD5960613.1"/>
    </source>
</evidence>
<reference evidence="3 4" key="1">
    <citation type="submission" date="2019-05" db="EMBL/GenBank/DDBJ databases">
        <title>Mikania micrantha, genome provides insights into the molecular mechanism of rapid growth.</title>
        <authorList>
            <person name="Liu B."/>
        </authorList>
    </citation>
    <scope>NUCLEOTIDE SEQUENCE [LARGE SCALE GENOMIC DNA]</scope>
    <source>
        <strain evidence="3">NLD-2019</strain>
        <tissue evidence="3">Leaf</tissue>
    </source>
</reference>
<gene>
    <name evidence="3" type="ORF">E3N88_12085</name>
</gene>
<evidence type="ECO:0000259" key="2">
    <source>
        <dbReference type="Pfam" id="PF24626"/>
    </source>
</evidence>
<comment type="caution">
    <text evidence="3">The sequence shown here is derived from an EMBL/GenBank/DDBJ whole genome shotgun (WGS) entry which is preliminary data.</text>
</comment>
<dbReference type="PANTHER" id="PTHR46148:SF59">
    <property type="entry name" value="NUCLEOTIDYLTRANSFERASE, RIBONUCLEASE H"/>
    <property type="match status" value="1"/>
</dbReference>